<reference evidence="1 2" key="1">
    <citation type="submission" date="2020-05" db="EMBL/GenBank/DDBJ databases">
        <title>Identification and distribution of gene clusters putatively required for synthesis of sphingolipid metabolism inhibitors in phylogenetically diverse species of the filamentous fungus Fusarium.</title>
        <authorList>
            <person name="Kim H.-S."/>
            <person name="Busman M."/>
            <person name="Brown D.W."/>
            <person name="Divon H."/>
            <person name="Uhlig S."/>
            <person name="Proctor R.H."/>
        </authorList>
    </citation>
    <scope>NUCLEOTIDE SEQUENCE [LARGE SCALE GENOMIC DNA]</scope>
    <source>
        <strain evidence="1 2">NRRL 25196</strain>
    </source>
</reference>
<evidence type="ECO:0008006" key="3">
    <source>
        <dbReference type="Google" id="ProtNLM"/>
    </source>
</evidence>
<dbReference type="CDD" id="cd09917">
    <property type="entry name" value="F-box_SF"/>
    <property type="match status" value="1"/>
</dbReference>
<evidence type="ECO:0000313" key="1">
    <source>
        <dbReference type="EMBL" id="KAF5539316.1"/>
    </source>
</evidence>
<protein>
    <recommendedName>
        <fullName evidence="3">F-box domain-containing protein</fullName>
    </recommendedName>
</protein>
<evidence type="ECO:0000313" key="2">
    <source>
        <dbReference type="Proteomes" id="UP000574317"/>
    </source>
</evidence>
<comment type="caution">
    <text evidence="1">The sequence shown here is derived from an EMBL/GenBank/DDBJ whole genome shotgun (WGS) entry which is preliminary data.</text>
</comment>
<dbReference type="AlphaFoldDB" id="A0A8H5MR46"/>
<proteinExistence type="predicted"/>
<name>A0A8H5MR46_9HYPO</name>
<sequence length="370" mass="41335">MAFLGLPPEILKKIFDQLDPSFFKEDLSRLTVCKKWLEFALPACLKRVTLSHEALRILAASSVVKGSSPVEGHLETVNIDIEGFQHGISTHSPQEHEQGSTLQSTAPYIYPWDNQVRDWRVTLDNGLAHLAIVAQQSPRLRTLRMRTSSSSLQFPLFPPGGYLSLSTMRALLSVENLSVLVLDLSGTTLNSSGLTQVDEHHICPFIGALLRTLKTLHLRMCSICPDVLKTQGPDTKLRLSTVAINLCLPPDQPRILPWNHSTPCEYLAGGLTQLRDGIQEQAEVLVTRMESPKTIRILTHPSRQLDTQSLDVLTGKTMKLEDDAAWDEDGETITETVYEDSESEADFDTPIFQTPIFQAPDDEFDDFLFD</sequence>
<gene>
    <name evidence="1" type="ORF">FNAPI_10845</name>
</gene>
<accession>A0A8H5MR46</accession>
<organism evidence="1 2">
    <name type="scientific">Fusarium napiforme</name>
    <dbReference type="NCBI Taxonomy" id="42672"/>
    <lineage>
        <taxon>Eukaryota</taxon>
        <taxon>Fungi</taxon>
        <taxon>Dikarya</taxon>
        <taxon>Ascomycota</taxon>
        <taxon>Pezizomycotina</taxon>
        <taxon>Sordariomycetes</taxon>
        <taxon>Hypocreomycetidae</taxon>
        <taxon>Hypocreales</taxon>
        <taxon>Nectriaceae</taxon>
        <taxon>Fusarium</taxon>
        <taxon>Fusarium fujikuroi species complex</taxon>
    </lineage>
</organism>
<dbReference type="EMBL" id="JAAOAO010000491">
    <property type="protein sequence ID" value="KAF5539316.1"/>
    <property type="molecule type" value="Genomic_DNA"/>
</dbReference>
<keyword evidence="2" id="KW-1185">Reference proteome</keyword>
<dbReference type="Proteomes" id="UP000574317">
    <property type="component" value="Unassembled WGS sequence"/>
</dbReference>